<dbReference type="Proteomes" id="UP000518300">
    <property type="component" value="Unassembled WGS sequence"/>
</dbReference>
<dbReference type="InterPro" id="IPR043472">
    <property type="entry name" value="Macro_dom-like"/>
</dbReference>
<keyword evidence="3" id="KW-1185">Reference proteome</keyword>
<evidence type="ECO:0000259" key="1">
    <source>
        <dbReference type="PROSITE" id="PS51154"/>
    </source>
</evidence>
<dbReference type="Pfam" id="PF01661">
    <property type="entry name" value="Macro"/>
    <property type="match status" value="1"/>
</dbReference>
<accession>A0A848LAS7</accession>
<dbReference type="RefSeq" id="WP_169344645.1">
    <property type="nucleotide sequence ID" value="NZ_JABBJJ010000037.1"/>
</dbReference>
<dbReference type="AlphaFoldDB" id="A0A848LAS7"/>
<reference evidence="2 3" key="1">
    <citation type="submission" date="2020-04" db="EMBL/GenBank/DDBJ databases">
        <title>Draft genome of Pyxidicoccus fallax type strain.</title>
        <authorList>
            <person name="Whitworth D.E."/>
        </authorList>
    </citation>
    <scope>NUCLEOTIDE SEQUENCE [LARGE SCALE GENOMIC DNA]</scope>
    <source>
        <strain evidence="2 3">DSM 14698</strain>
    </source>
</reference>
<dbReference type="SUPFAM" id="SSF52949">
    <property type="entry name" value="Macro domain-like"/>
    <property type="match status" value="1"/>
</dbReference>
<protein>
    <submittedName>
        <fullName evidence="2">Appr-1-p processing protein</fullName>
    </submittedName>
</protein>
<organism evidence="2 3">
    <name type="scientific">Pyxidicoccus fallax</name>
    <dbReference type="NCBI Taxonomy" id="394095"/>
    <lineage>
        <taxon>Bacteria</taxon>
        <taxon>Pseudomonadati</taxon>
        <taxon>Myxococcota</taxon>
        <taxon>Myxococcia</taxon>
        <taxon>Myxococcales</taxon>
        <taxon>Cystobacterineae</taxon>
        <taxon>Myxococcaceae</taxon>
        <taxon>Pyxidicoccus</taxon>
    </lineage>
</organism>
<feature type="domain" description="Macro" evidence="1">
    <location>
        <begin position="16"/>
        <end position="199"/>
    </location>
</feature>
<evidence type="ECO:0000313" key="2">
    <source>
        <dbReference type="EMBL" id="NMO15352.1"/>
    </source>
</evidence>
<dbReference type="SMART" id="SM00506">
    <property type="entry name" value="A1pp"/>
    <property type="match status" value="1"/>
</dbReference>
<dbReference type="EMBL" id="JABBJJ010000037">
    <property type="protein sequence ID" value="NMO15352.1"/>
    <property type="molecule type" value="Genomic_DNA"/>
</dbReference>
<proteinExistence type="predicted"/>
<gene>
    <name evidence="2" type="ORF">HG543_10865</name>
</gene>
<evidence type="ECO:0000313" key="3">
    <source>
        <dbReference type="Proteomes" id="UP000518300"/>
    </source>
</evidence>
<comment type="caution">
    <text evidence="2">The sequence shown here is derived from an EMBL/GenBank/DDBJ whole genome shotgun (WGS) entry which is preliminary data.</text>
</comment>
<sequence length="199" mass="22103">MSQLTLKLRDLNSSMVMAWRRAFLHCEGVEVSGGDIFDERADAIVSPANSFGYMDGGIDLVYSQYFGWDLQRRLQELLRQEHHGELPVGSAVIIETRHAEIPWLVSAPTMRIPMAVPDTVNAWLAFRATLRAVLAHNAANPSKPIRSLLCPGLCTAVGRMPPERAARQMRHAWNVVVLGEPWPPATPGKTLQSHFDLIG</sequence>
<name>A0A848LAS7_9BACT</name>
<dbReference type="Gene3D" id="3.40.220.10">
    <property type="entry name" value="Leucine Aminopeptidase, subunit E, domain 1"/>
    <property type="match status" value="1"/>
</dbReference>
<dbReference type="PROSITE" id="PS51154">
    <property type="entry name" value="MACRO"/>
    <property type="match status" value="1"/>
</dbReference>
<dbReference type="InterPro" id="IPR002589">
    <property type="entry name" value="Macro_dom"/>
</dbReference>